<evidence type="ECO:0000313" key="6">
    <source>
        <dbReference type="Proteomes" id="UP001141259"/>
    </source>
</evidence>
<keyword evidence="1 2" id="KW-0129">CBS domain</keyword>
<dbReference type="AlphaFoldDB" id="A0A9X2VM95"/>
<dbReference type="SMART" id="SM00116">
    <property type="entry name" value="CBS"/>
    <property type="match status" value="2"/>
</dbReference>
<dbReference type="PROSITE" id="PS50914">
    <property type="entry name" value="BON"/>
    <property type="match status" value="1"/>
</dbReference>
<dbReference type="SUPFAM" id="SSF54631">
    <property type="entry name" value="CBS-domain pair"/>
    <property type="match status" value="1"/>
</dbReference>
<accession>A0A9X2VM95</accession>
<dbReference type="Proteomes" id="UP001141259">
    <property type="component" value="Unassembled WGS sequence"/>
</dbReference>
<reference evidence="5" key="1">
    <citation type="submission" date="2022-08" db="EMBL/GenBank/DDBJ databases">
        <authorList>
            <person name="Tistechok S."/>
            <person name="Samborskyy M."/>
            <person name="Roman I."/>
        </authorList>
    </citation>
    <scope>NUCLEOTIDE SEQUENCE</scope>
    <source>
        <strain evidence="5">DSM 103496</strain>
    </source>
</reference>
<name>A0A9X2VM95_9PSEU</name>
<feature type="domain" description="BON" evidence="3">
    <location>
        <begin position="143"/>
        <end position="214"/>
    </location>
</feature>
<dbReference type="Pfam" id="PF00571">
    <property type="entry name" value="CBS"/>
    <property type="match status" value="2"/>
</dbReference>
<dbReference type="EMBL" id="JANYMP010000010">
    <property type="protein sequence ID" value="MCS7479358.1"/>
    <property type="molecule type" value="Genomic_DNA"/>
</dbReference>
<sequence length="218" mass="23441">MREPTVASVMTRGVVTVELHTPFKEVVALLAEHGISAVPVLDGGRVAGVVSEVDLLANQEYRGGSAPVPSAHADRDRWRKATGTTASHVMTSPAIVIDPGAPLGEAMGLLGQSTVRRLFVVDGDGVLVGVLARRDLLRTYLRADGDILGDIRDLVLREELSLDPDRVAVEVDAGRVRLAGWLERRSQVERVVALVRLLAGVVDVRCEVGFDVDDETPR</sequence>
<keyword evidence="6" id="KW-1185">Reference proteome</keyword>
<gene>
    <name evidence="5" type="ORF">NZH93_21045</name>
</gene>
<dbReference type="PIRSF" id="PIRSF036990">
    <property type="entry name" value="UCP036990_CBS_BON"/>
    <property type="match status" value="1"/>
</dbReference>
<dbReference type="PANTHER" id="PTHR43080">
    <property type="entry name" value="CBS DOMAIN-CONTAINING PROTEIN CBSX3, MITOCHONDRIAL"/>
    <property type="match status" value="1"/>
</dbReference>
<proteinExistence type="predicted"/>
<dbReference type="PANTHER" id="PTHR43080:SF29">
    <property type="entry name" value="OS02G0818000 PROTEIN"/>
    <property type="match status" value="1"/>
</dbReference>
<evidence type="ECO:0000256" key="2">
    <source>
        <dbReference type="PROSITE-ProRule" id="PRU00703"/>
    </source>
</evidence>
<comment type="caution">
    <text evidence="5">The sequence shown here is derived from an EMBL/GenBank/DDBJ whole genome shotgun (WGS) entry which is preliminary data.</text>
</comment>
<evidence type="ECO:0000259" key="4">
    <source>
        <dbReference type="PROSITE" id="PS51371"/>
    </source>
</evidence>
<dbReference type="PROSITE" id="PS51371">
    <property type="entry name" value="CBS"/>
    <property type="match status" value="2"/>
</dbReference>
<dbReference type="Gene3D" id="3.10.580.10">
    <property type="entry name" value="CBS-domain"/>
    <property type="match status" value="1"/>
</dbReference>
<protein>
    <submittedName>
        <fullName evidence="5">CBS domain-containing protein</fullName>
    </submittedName>
</protein>
<dbReference type="Pfam" id="PF04972">
    <property type="entry name" value="BON"/>
    <property type="match status" value="1"/>
</dbReference>
<dbReference type="InterPro" id="IPR051257">
    <property type="entry name" value="Diverse_CBS-Domain"/>
</dbReference>
<dbReference type="RefSeq" id="WP_259624864.1">
    <property type="nucleotide sequence ID" value="NZ_JANYMP010000010.1"/>
</dbReference>
<evidence type="ECO:0000259" key="3">
    <source>
        <dbReference type="PROSITE" id="PS50914"/>
    </source>
</evidence>
<dbReference type="InterPro" id="IPR007055">
    <property type="entry name" value="BON_dom"/>
</dbReference>
<evidence type="ECO:0000313" key="5">
    <source>
        <dbReference type="EMBL" id="MCS7479358.1"/>
    </source>
</evidence>
<feature type="domain" description="CBS" evidence="4">
    <location>
        <begin position="90"/>
        <end position="147"/>
    </location>
</feature>
<dbReference type="InterPro" id="IPR000644">
    <property type="entry name" value="CBS_dom"/>
</dbReference>
<feature type="domain" description="CBS" evidence="4">
    <location>
        <begin position="10"/>
        <end position="68"/>
    </location>
</feature>
<dbReference type="InterPro" id="IPR046342">
    <property type="entry name" value="CBS_dom_sf"/>
</dbReference>
<organism evidence="5 6">
    <name type="scientific">Umezawaea endophytica</name>
    <dbReference type="NCBI Taxonomy" id="1654476"/>
    <lineage>
        <taxon>Bacteria</taxon>
        <taxon>Bacillati</taxon>
        <taxon>Actinomycetota</taxon>
        <taxon>Actinomycetes</taxon>
        <taxon>Pseudonocardiales</taxon>
        <taxon>Pseudonocardiaceae</taxon>
        <taxon>Umezawaea</taxon>
    </lineage>
</organism>
<evidence type="ECO:0000256" key="1">
    <source>
        <dbReference type="ARBA" id="ARBA00023122"/>
    </source>
</evidence>
<dbReference type="Gene3D" id="3.30.1340.30">
    <property type="match status" value="1"/>
</dbReference>
<dbReference type="InterPro" id="IPR017080">
    <property type="entry name" value="UCP036990_CBS_BON"/>
</dbReference>